<dbReference type="EMBL" id="BIFS01000001">
    <property type="protein sequence ID" value="GCE20614.1"/>
    <property type="molecule type" value="Genomic_DNA"/>
</dbReference>
<dbReference type="PANTHER" id="PTHR48020:SF12">
    <property type="entry name" value="PROTON MYO-INOSITOL COTRANSPORTER"/>
    <property type="match status" value="1"/>
</dbReference>
<protein>
    <submittedName>
        <fullName evidence="10">MFS transporter</fullName>
    </submittedName>
</protein>
<evidence type="ECO:0000313" key="11">
    <source>
        <dbReference type="Proteomes" id="UP000287188"/>
    </source>
</evidence>
<feature type="transmembrane region" description="Helical" evidence="8">
    <location>
        <begin position="21"/>
        <end position="44"/>
    </location>
</feature>
<feature type="transmembrane region" description="Helical" evidence="8">
    <location>
        <begin position="85"/>
        <end position="103"/>
    </location>
</feature>
<dbReference type="SUPFAM" id="SSF103473">
    <property type="entry name" value="MFS general substrate transporter"/>
    <property type="match status" value="1"/>
</dbReference>
<dbReference type="PRINTS" id="PR00171">
    <property type="entry name" value="SUGRTRNSPORT"/>
</dbReference>
<dbReference type="NCBIfam" id="TIGR00879">
    <property type="entry name" value="SP"/>
    <property type="match status" value="1"/>
</dbReference>
<dbReference type="RefSeq" id="WP_126552269.1">
    <property type="nucleotide sequence ID" value="NZ_BIFS01000001.1"/>
</dbReference>
<feature type="domain" description="Major facilitator superfamily (MFS) profile" evidence="9">
    <location>
        <begin position="18"/>
        <end position="438"/>
    </location>
</feature>
<feature type="transmembrane region" description="Helical" evidence="8">
    <location>
        <begin position="56"/>
        <end position="73"/>
    </location>
</feature>
<name>A0A402ANK9_9CHLR</name>
<feature type="transmembrane region" description="Helical" evidence="8">
    <location>
        <begin position="318"/>
        <end position="339"/>
    </location>
</feature>
<organism evidence="10 11">
    <name type="scientific">Dictyobacter kobayashii</name>
    <dbReference type="NCBI Taxonomy" id="2014872"/>
    <lineage>
        <taxon>Bacteria</taxon>
        <taxon>Bacillati</taxon>
        <taxon>Chloroflexota</taxon>
        <taxon>Ktedonobacteria</taxon>
        <taxon>Ktedonobacterales</taxon>
        <taxon>Dictyobacteraceae</taxon>
        <taxon>Dictyobacter</taxon>
    </lineage>
</organism>
<keyword evidence="4 8" id="KW-0812">Transmembrane</keyword>
<dbReference type="Gene3D" id="1.20.1250.20">
    <property type="entry name" value="MFS general substrate transporter like domains"/>
    <property type="match status" value="2"/>
</dbReference>
<dbReference type="InterPro" id="IPR050814">
    <property type="entry name" value="Myo-inositol_Transporter"/>
</dbReference>
<accession>A0A402ANK9</accession>
<keyword evidence="5 8" id="KW-1133">Transmembrane helix</keyword>
<evidence type="ECO:0000256" key="6">
    <source>
        <dbReference type="ARBA" id="ARBA00023136"/>
    </source>
</evidence>
<feature type="transmembrane region" description="Helical" evidence="8">
    <location>
        <begin position="286"/>
        <end position="311"/>
    </location>
</feature>
<dbReference type="GO" id="GO:0022857">
    <property type="term" value="F:transmembrane transporter activity"/>
    <property type="evidence" value="ECO:0007669"/>
    <property type="project" value="InterPro"/>
</dbReference>
<evidence type="ECO:0000256" key="8">
    <source>
        <dbReference type="SAM" id="Phobius"/>
    </source>
</evidence>
<dbReference type="InterPro" id="IPR003663">
    <property type="entry name" value="Sugar/inositol_transpt"/>
</dbReference>
<evidence type="ECO:0000256" key="2">
    <source>
        <dbReference type="ARBA" id="ARBA00010992"/>
    </source>
</evidence>
<dbReference type="FunFam" id="1.20.1250.20:FF:000073">
    <property type="entry name" value="MFS myo-inositol transporter, putative"/>
    <property type="match status" value="1"/>
</dbReference>
<dbReference type="PROSITE" id="PS50850">
    <property type="entry name" value="MFS"/>
    <property type="match status" value="1"/>
</dbReference>
<feature type="transmembrane region" description="Helical" evidence="8">
    <location>
        <begin position="416"/>
        <end position="434"/>
    </location>
</feature>
<dbReference type="PANTHER" id="PTHR48020">
    <property type="entry name" value="PROTON MYO-INOSITOL COTRANSPORTER"/>
    <property type="match status" value="1"/>
</dbReference>
<feature type="transmembrane region" description="Helical" evidence="8">
    <location>
        <begin position="345"/>
        <end position="370"/>
    </location>
</feature>
<comment type="similarity">
    <text evidence="2 7">Belongs to the major facilitator superfamily. Sugar transporter (TC 2.A.1.1) family.</text>
</comment>
<keyword evidence="3 7" id="KW-0813">Transport</keyword>
<feature type="transmembrane region" description="Helical" evidence="8">
    <location>
        <begin position="390"/>
        <end position="410"/>
    </location>
</feature>
<dbReference type="PROSITE" id="PS00217">
    <property type="entry name" value="SUGAR_TRANSPORT_2"/>
    <property type="match status" value="1"/>
</dbReference>
<feature type="transmembrane region" description="Helical" evidence="8">
    <location>
        <begin position="250"/>
        <end position="274"/>
    </location>
</feature>
<dbReference type="InterPro" id="IPR036259">
    <property type="entry name" value="MFS_trans_sf"/>
</dbReference>
<dbReference type="AlphaFoldDB" id="A0A402ANK9"/>
<gene>
    <name evidence="10" type="ORF">KDK_44140</name>
</gene>
<keyword evidence="11" id="KW-1185">Reference proteome</keyword>
<evidence type="ECO:0000313" key="10">
    <source>
        <dbReference type="EMBL" id="GCE20614.1"/>
    </source>
</evidence>
<dbReference type="InterPro" id="IPR005829">
    <property type="entry name" value="Sugar_transporter_CS"/>
</dbReference>
<sequence length="468" mass="50177">MQKATTPHAPRKLSVYFITSVAALGGLLFGYDTGVISGAQLFLVKTFSLNPQQQEFAVSVVLIGAIIGAIVAGKVNDGLGRKKTLILLAVIFTVGAILTALSPTYTLFLFFRAMVGLAIGAAASVVPVYISEMSPYKMRGKLVTFNQLAITIGIAVSYWVDLAFAHAGMGWAPMFATAAIPGIMLFVGMLISPETPRWYAGKGRWDEARQVLERIEGADPDFELSEIHSSLSLDKRQGKLRDLFGPGIRMALLVGVGLAVFQQFVGINTVIYYAPTIFQSAGVASASSAILATSVVGVVNVLATIVALFLVDRAGRRILLITGCIGMIIGLILLGIIFASGVANAGLLTLLALMVYIISFAISMGPVFWLMSAEIFPTNVRGAGASVCSFANWVSNFIVSVTFLSLIGSIGTARTFWLYAAIGVIALIFCWRLVPETKGKTLEQIEAYWNNGRRWVSTTAQARFRPTH</sequence>
<comment type="caution">
    <text evidence="10">The sequence shown here is derived from an EMBL/GenBank/DDBJ whole genome shotgun (WGS) entry which is preliminary data.</text>
</comment>
<keyword evidence="6 8" id="KW-0472">Membrane</keyword>
<evidence type="ECO:0000256" key="5">
    <source>
        <dbReference type="ARBA" id="ARBA00022989"/>
    </source>
</evidence>
<dbReference type="InterPro" id="IPR020846">
    <property type="entry name" value="MFS_dom"/>
</dbReference>
<reference evidence="11" key="1">
    <citation type="submission" date="2018-12" db="EMBL/GenBank/DDBJ databases">
        <title>Tengunoibacter tsumagoiensis gen. nov., sp. nov., Dictyobacter kobayashii sp. nov., D. alpinus sp. nov., and D. joshuensis sp. nov. and description of Dictyobacteraceae fam. nov. within the order Ktedonobacterales isolated from Tengu-no-mugimeshi.</title>
        <authorList>
            <person name="Wang C.M."/>
            <person name="Zheng Y."/>
            <person name="Sakai Y."/>
            <person name="Toyoda A."/>
            <person name="Minakuchi Y."/>
            <person name="Abe K."/>
            <person name="Yokota A."/>
            <person name="Yabe S."/>
        </authorList>
    </citation>
    <scope>NUCLEOTIDE SEQUENCE [LARGE SCALE GENOMIC DNA]</scope>
    <source>
        <strain evidence="11">Uno11</strain>
    </source>
</reference>
<dbReference type="InterPro" id="IPR005828">
    <property type="entry name" value="MFS_sugar_transport-like"/>
</dbReference>
<evidence type="ECO:0000256" key="4">
    <source>
        <dbReference type="ARBA" id="ARBA00022692"/>
    </source>
</evidence>
<evidence type="ECO:0000256" key="7">
    <source>
        <dbReference type="RuleBase" id="RU003346"/>
    </source>
</evidence>
<comment type="subcellular location">
    <subcellularLocation>
        <location evidence="1">Cell membrane</location>
        <topology evidence="1">Multi-pass membrane protein</topology>
    </subcellularLocation>
</comment>
<evidence type="ECO:0000256" key="3">
    <source>
        <dbReference type="ARBA" id="ARBA00022448"/>
    </source>
</evidence>
<dbReference type="GO" id="GO:0005886">
    <property type="term" value="C:plasma membrane"/>
    <property type="evidence" value="ECO:0007669"/>
    <property type="project" value="UniProtKB-SubCell"/>
</dbReference>
<evidence type="ECO:0000256" key="1">
    <source>
        <dbReference type="ARBA" id="ARBA00004651"/>
    </source>
</evidence>
<dbReference type="Pfam" id="PF00083">
    <property type="entry name" value="Sugar_tr"/>
    <property type="match status" value="1"/>
</dbReference>
<feature type="transmembrane region" description="Helical" evidence="8">
    <location>
        <begin position="172"/>
        <end position="192"/>
    </location>
</feature>
<proteinExistence type="inferred from homology"/>
<evidence type="ECO:0000259" key="9">
    <source>
        <dbReference type="PROSITE" id="PS50850"/>
    </source>
</evidence>
<feature type="transmembrane region" description="Helical" evidence="8">
    <location>
        <begin position="142"/>
        <end position="160"/>
    </location>
</feature>
<feature type="transmembrane region" description="Helical" evidence="8">
    <location>
        <begin position="109"/>
        <end position="130"/>
    </location>
</feature>
<dbReference type="OrthoDB" id="9783823at2"/>
<dbReference type="PROSITE" id="PS00216">
    <property type="entry name" value="SUGAR_TRANSPORT_1"/>
    <property type="match status" value="1"/>
</dbReference>
<dbReference type="Proteomes" id="UP000287188">
    <property type="component" value="Unassembled WGS sequence"/>
</dbReference>